<dbReference type="InterPro" id="IPR001296">
    <property type="entry name" value="Glyco_trans_1"/>
</dbReference>
<organism evidence="3 4">
    <name type="scientific">Enterocloster bolteae</name>
    <dbReference type="NCBI Taxonomy" id="208479"/>
    <lineage>
        <taxon>Bacteria</taxon>
        <taxon>Bacillati</taxon>
        <taxon>Bacillota</taxon>
        <taxon>Clostridia</taxon>
        <taxon>Lachnospirales</taxon>
        <taxon>Lachnospiraceae</taxon>
        <taxon>Enterocloster</taxon>
    </lineage>
</organism>
<dbReference type="SUPFAM" id="SSF53756">
    <property type="entry name" value="UDP-Glycosyltransferase/glycogen phosphorylase"/>
    <property type="match status" value="1"/>
</dbReference>
<dbReference type="PANTHER" id="PTHR45947:SF3">
    <property type="entry name" value="SULFOQUINOVOSYL TRANSFERASE SQD2"/>
    <property type="match status" value="1"/>
</dbReference>
<dbReference type="CDD" id="cd03812">
    <property type="entry name" value="GT4_CapH-like"/>
    <property type="match status" value="1"/>
</dbReference>
<feature type="domain" description="Glycosyl transferase family 1" evidence="1">
    <location>
        <begin position="188"/>
        <end position="305"/>
    </location>
</feature>
<gene>
    <name evidence="3" type="ORF">DW839_09320</name>
</gene>
<proteinExistence type="predicted"/>
<evidence type="ECO:0000259" key="1">
    <source>
        <dbReference type="Pfam" id="PF00534"/>
    </source>
</evidence>
<comment type="caution">
    <text evidence="3">The sequence shown here is derived from an EMBL/GenBank/DDBJ whole genome shotgun (WGS) entry which is preliminary data.</text>
</comment>
<keyword evidence="3" id="KW-0808">Transferase</keyword>
<feature type="domain" description="Glycosyltransferase subfamily 4-like N-terminal" evidence="2">
    <location>
        <begin position="20"/>
        <end position="176"/>
    </location>
</feature>
<evidence type="ECO:0000313" key="4">
    <source>
        <dbReference type="Proteomes" id="UP000283975"/>
    </source>
</evidence>
<dbReference type="InterPro" id="IPR050194">
    <property type="entry name" value="Glycosyltransferase_grp1"/>
</dbReference>
<evidence type="ECO:0000259" key="2">
    <source>
        <dbReference type="Pfam" id="PF13439"/>
    </source>
</evidence>
<name>A0A414AX24_9FIRM</name>
<reference evidence="3 4" key="1">
    <citation type="submission" date="2018-08" db="EMBL/GenBank/DDBJ databases">
        <title>A genome reference for cultivated species of the human gut microbiota.</title>
        <authorList>
            <person name="Zou Y."/>
            <person name="Xue W."/>
            <person name="Luo G."/>
        </authorList>
    </citation>
    <scope>NUCLEOTIDE SEQUENCE [LARGE SCALE GENOMIC DNA]</scope>
    <source>
        <strain evidence="3 4">AM35-14</strain>
    </source>
</reference>
<dbReference type="AlphaFoldDB" id="A0A414AX24"/>
<dbReference type="Gene3D" id="3.40.50.2000">
    <property type="entry name" value="Glycogen Phosphorylase B"/>
    <property type="match status" value="2"/>
</dbReference>
<sequence length="404" mass="45762">MMKKKPIRILHVVQRMEAAGLQSFIMNIYRTIDRSQMQFDFLTHYKERQFYDDEIERLGGRIYRLSVREDKNPVKYLKELKKFFREHQEYEIVHGHMDSLGLFYLEAAKLSGIDNRIAHAHTVIIGGDLKKRLRNLLNKGYKVNATCLLACSEDAGRYMFGDSDFKVIHNPIDVQRFAYNETVRNIVRAELGVQDKIVIGHVGRFSYSKNHEFLLQIFQQITKIEDRAVLVLVGQGELETEIHHQAKELGIEDRFFYLGVRADVERLYQAFDSFVFPSRFEGLGIVAIEAQAAGLPTVCSDSVPQFANATDLFTTMPLSASSKEWAETVMDRINIGSRKGRSQELMDAGYDVNKVSVELIELYGNMIGGGGGVNVFLLLIPFIGSPASGCLSTEQNSLSDRAAA</sequence>
<dbReference type="PANTHER" id="PTHR45947">
    <property type="entry name" value="SULFOQUINOVOSYL TRANSFERASE SQD2"/>
    <property type="match status" value="1"/>
</dbReference>
<dbReference type="Proteomes" id="UP000283975">
    <property type="component" value="Unassembled WGS sequence"/>
</dbReference>
<dbReference type="InterPro" id="IPR028098">
    <property type="entry name" value="Glyco_trans_4-like_N"/>
</dbReference>
<evidence type="ECO:0000313" key="3">
    <source>
        <dbReference type="EMBL" id="RHC56522.1"/>
    </source>
</evidence>
<dbReference type="Pfam" id="PF13439">
    <property type="entry name" value="Glyco_transf_4"/>
    <property type="match status" value="1"/>
</dbReference>
<accession>A0A414AX24</accession>
<dbReference type="GO" id="GO:0016757">
    <property type="term" value="F:glycosyltransferase activity"/>
    <property type="evidence" value="ECO:0007669"/>
    <property type="project" value="InterPro"/>
</dbReference>
<dbReference type="Pfam" id="PF00534">
    <property type="entry name" value="Glycos_transf_1"/>
    <property type="match status" value="1"/>
</dbReference>
<protein>
    <submittedName>
        <fullName evidence="3">Glycosyltransferase family 1 protein</fullName>
    </submittedName>
</protein>
<dbReference type="EMBL" id="QSHZ01000008">
    <property type="protein sequence ID" value="RHC56522.1"/>
    <property type="molecule type" value="Genomic_DNA"/>
</dbReference>